<evidence type="ECO:0008006" key="13">
    <source>
        <dbReference type="Google" id="ProtNLM"/>
    </source>
</evidence>
<evidence type="ECO:0000256" key="6">
    <source>
        <dbReference type="ARBA" id="ARBA00022984"/>
    </source>
</evidence>
<protein>
    <recommendedName>
        <fullName evidence="13">Polysaccharide biosynthesis protein C-terminal domain-containing protein</fullName>
    </recommendedName>
</protein>
<comment type="similarity">
    <text evidence="2">Belongs to the multi antimicrobial extrusion (MATE) (TC 2.A.66.1) family.</text>
</comment>
<keyword evidence="11" id="KW-0732">Signal</keyword>
<evidence type="ECO:0000256" key="9">
    <source>
        <dbReference type="SAM" id="MobiDB-lite"/>
    </source>
</evidence>
<gene>
    <name evidence="12" type="ORF">CDEB00056_LOCUS121</name>
</gene>
<comment type="subcellular location">
    <subcellularLocation>
        <location evidence="1">Cell membrane</location>
        <topology evidence="1">Multi-pass membrane protein</topology>
    </subcellularLocation>
</comment>
<dbReference type="InterPro" id="IPR044644">
    <property type="entry name" value="DinF-like"/>
</dbReference>
<feature type="transmembrane region" description="Helical" evidence="10">
    <location>
        <begin position="306"/>
        <end position="324"/>
    </location>
</feature>
<accession>A0A7S3PTT0</accession>
<evidence type="ECO:0000256" key="10">
    <source>
        <dbReference type="SAM" id="Phobius"/>
    </source>
</evidence>
<keyword evidence="6" id="KW-0573">Peptidoglycan synthesis</keyword>
<keyword evidence="4 10" id="KW-0812">Transmembrane</keyword>
<keyword evidence="8 10" id="KW-0472">Membrane</keyword>
<dbReference type="GO" id="GO:0005886">
    <property type="term" value="C:plasma membrane"/>
    <property type="evidence" value="ECO:0007669"/>
    <property type="project" value="UniProtKB-SubCell"/>
</dbReference>
<dbReference type="PANTHER" id="PTHR42893:SF9">
    <property type="entry name" value="PROTEIN DETOXIFICATION 46, CHLOROPLASTIC"/>
    <property type="match status" value="1"/>
</dbReference>
<dbReference type="EMBL" id="HBIO01000163">
    <property type="protein sequence ID" value="CAE0455280.1"/>
    <property type="molecule type" value="Transcribed_RNA"/>
</dbReference>
<dbReference type="PANTHER" id="PTHR42893">
    <property type="entry name" value="PROTEIN DETOXIFICATION 44, CHLOROPLASTIC-RELATED"/>
    <property type="match status" value="1"/>
</dbReference>
<feature type="transmembrane region" description="Helical" evidence="10">
    <location>
        <begin position="229"/>
        <end position="248"/>
    </location>
</feature>
<evidence type="ECO:0000256" key="3">
    <source>
        <dbReference type="ARBA" id="ARBA00022475"/>
    </source>
</evidence>
<evidence type="ECO:0000256" key="7">
    <source>
        <dbReference type="ARBA" id="ARBA00022989"/>
    </source>
</evidence>
<dbReference type="AlphaFoldDB" id="A0A7S3PTT0"/>
<evidence type="ECO:0000256" key="4">
    <source>
        <dbReference type="ARBA" id="ARBA00022692"/>
    </source>
</evidence>
<name>A0A7S3PTT0_9STRA</name>
<evidence type="ECO:0000256" key="2">
    <source>
        <dbReference type="ARBA" id="ARBA00010199"/>
    </source>
</evidence>
<feature type="signal peptide" evidence="11">
    <location>
        <begin position="1"/>
        <end position="31"/>
    </location>
</feature>
<dbReference type="InterPro" id="IPR004268">
    <property type="entry name" value="MurJ"/>
</dbReference>
<dbReference type="GO" id="GO:0008360">
    <property type="term" value="P:regulation of cell shape"/>
    <property type="evidence" value="ECO:0007669"/>
    <property type="project" value="UniProtKB-KW"/>
</dbReference>
<evidence type="ECO:0000256" key="8">
    <source>
        <dbReference type="ARBA" id="ARBA00023136"/>
    </source>
</evidence>
<evidence type="ECO:0000256" key="1">
    <source>
        <dbReference type="ARBA" id="ARBA00004651"/>
    </source>
</evidence>
<keyword evidence="3" id="KW-1003">Cell membrane</keyword>
<evidence type="ECO:0000256" key="5">
    <source>
        <dbReference type="ARBA" id="ARBA00022960"/>
    </source>
</evidence>
<evidence type="ECO:0000313" key="12">
    <source>
        <dbReference type="EMBL" id="CAE0455280.1"/>
    </source>
</evidence>
<feature type="transmembrane region" description="Helical" evidence="10">
    <location>
        <begin position="281"/>
        <end position="300"/>
    </location>
</feature>
<keyword evidence="5" id="KW-0133">Cell shape</keyword>
<organism evidence="12">
    <name type="scientific">Chaetoceros debilis</name>
    <dbReference type="NCBI Taxonomy" id="122233"/>
    <lineage>
        <taxon>Eukaryota</taxon>
        <taxon>Sar</taxon>
        <taxon>Stramenopiles</taxon>
        <taxon>Ochrophyta</taxon>
        <taxon>Bacillariophyta</taxon>
        <taxon>Coscinodiscophyceae</taxon>
        <taxon>Chaetocerotophycidae</taxon>
        <taxon>Chaetocerotales</taxon>
        <taxon>Chaetocerotaceae</taxon>
        <taxon>Chaetoceros</taxon>
    </lineage>
</organism>
<feature type="region of interest" description="Disordered" evidence="9">
    <location>
        <begin position="103"/>
        <end position="127"/>
    </location>
</feature>
<proteinExistence type="inferred from homology"/>
<reference evidence="12" key="1">
    <citation type="submission" date="2021-01" db="EMBL/GenBank/DDBJ databases">
        <authorList>
            <person name="Corre E."/>
            <person name="Pelletier E."/>
            <person name="Niang G."/>
            <person name="Scheremetjew M."/>
            <person name="Finn R."/>
            <person name="Kale V."/>
            <person name="Holt S."/>
            <person name="Cochrane G."/>
            <person name="Meng A."/>
            <person name="Brown T."/>
            <person name="Cohen L."/>
        </authorList>
    </citation>
    <scope>NUCLEOTIDE SEQUENCE</scope>
    <source>
        <strain evidence="12">MM31A-1</strain>
    </source>
</reference>
<evidence type="ECO:0000256" key="11">
    <source>
        <dbReference type="SAM" id="SignalP"/>
    </source>
</evidence>
<dbReference type="Pfam" id="PF03023">
    <property type="entry name" value="MurJ"/>
    <property type="match status" value="1"/>
</dbReference>
<keyword evidence="7 10" id="KW-1133">Transmembrane helix</keyword>
<feature type="chain" id="PRO_5031521880" description="Polysaccharide biosynthesis protein C-terminal domain-containing protein" evidence="11">
    <location>
        <begin position="32"/>
        <end position="400"/>
    </location>
</feature>
<sequence length="400" mass="43242">MRVMMRKECTCTCALLLLVLVGVSQYRCVDAFSFPHHTSSQSLSLGHLRRNVLVGVSPYFRLNTSRSMLASSSRSFNLARNRCDCGSKRRRSISTLLGEKLPDGDGADVNDEKATNDFTSSSLSSSDDKSLADEEICIEAPSIKRIISFAVPAIGVYLCSPLLSTIDTSTVGIFCGTLQQAALNPAVTIIDYSARTMSFLYTGTTNLMAVSKKNDSDSEEGNLEAKENLVGALQLALCVGSAISILLLTTSRRLIVPLIGNASIDKELLHAAWRYCAIRSIGFPAAAMIGTLQAACLGLQDNKTPFQVIVIAAVLNLLLDVALVGRKSAWIGGTAGAAWATTISQYVGLGLFLRKFATKNTACKDRNGEKVSSKKKCRQDNKRISSRKIENRISIHENSQ</sequence>